<gene>
    <name evidence="1" type="ORF">METZ01_LOCUS185413</name>
</gene>
<reference evidence="1" key="1">
    <citation type="submission" date="2018-05" db="EMBL/GenBank/DDBJ databases">
        <authorList>
            <person name="Lanie J.A."/>
            <person name="Ng W.-L."/>
            <person name="Kazmierczak K.M."/>
            <person name="Andrzejewski T.M."/>
            <person name="Davidsen T.M."/>
            <person name="Wayne K.J."/>
            <person name="Tettelin H."/>
            <person name="Glass J.I."/>
            <person name="Rusch D."/>
            <person name="Podicherti R."/>
            <person name="Tsui H.-C.T."/>
            <person name="Winkler M.E."/>
        </authorList>
    </citation>
    <scope>NUCLEOTIDE SEQUENCE</scope>
</reference>
<dbReference type="GO" id="GO:0000271">
    <property type="term" value="P:polysaccharide biosynthetic process"/>
    <property type="evidence" value="ECO:0007669"/>
    <property type="project" value="TreeGrafter"/>
</dbReference>
<dbReference type="GO" id="GO:0008830">
    <property type="term" value="F:dTDP-4-dehydrorhamnose 3,5-epimerase activity"/>
    <property type="evidence" value="ECO:0007669"/>
    <property type="project" value="InterPro"/>
</dbReference>
<dbReference type="AlphaFoldDB" id="A0A382D376"/>
<dbReference type="InterPro" id="IPR000888">
    <property type="entry name" value="RmlC-like"/>
</dbReference>
<dbReference type="GO" id="GO:0005829">
    <property type="term" value="C:cytosol"/>
    <property type="evidence" value="ECO:0007669"/>
    <property type="project" value="TreeGrafter"/>
</dbReference>
<name>A0A382D376_9ZZZZ</name>
<dbReference type="Pfam" id="PF00908">
    <property type="entry name" value="dTDP_sugar_isom"/>
    <property type="match status" value="1"/>
</dbReference>
<sequence>MKIIAAKSLAIPEIKVVRFGRFSDQRGYFTEPYRSSDLHENPMTDFLHNVTFLQQNESYSVSGVVRGLHFQWNPHMGKFVRTVRGHMIDLVLDIRKGSPTVGKIIAYDMPDSLDADYSEWIWVPPGFAHGNFFTEPSTIEYFCSAEYSPTTESGISPVAPDIDWSLCDPGLKGKFDALISIAPNMSDKDRDGQTLADWLADERSEHYQYE</sequence>
<dbReference type="PANTHER" id="PTHR21047">
    <property type="entry name" value="DTDP-6-DEOXY-D-GLUCOSE-3,5 EPIMERASE"/>
    <property type="match status" value="1"/>
</dbReference>
<dbReference type="Gene3D" id="2.60.120.10">
    <property type="entry name" value="Jelly Rolls"/>
    <property type="match status" value="1"/>
</dbReference>
<dbReference type="InterPro" id="IPR011051">
    <property type="entry name" value="RmlC_Cupin_sf"/>
</dbReference>
<dbReference type="InterPro" id="IPR014710">
    <property type="entry name" value="RmlC-like_jellyroll"/>
</dbReference>
<dbReference type="SUPFAM" id="SSF51182">
    <property type="entry name" value="RmlC-like cupins"/>
    <property type="match status" value="1"/>
</dbReference>
<evidence type="ECO:0008006" key="2">
    <source>
        <dbReference type="Google" id="ProtNLM"/>
    </source>
</evidence>
<organism evidence="1">
    <name type="scientific">marine metagenome</name>
    <dbReference type="NCBI Taxonomy" id="408172"/>
    <lineage>
        <taxon>unclassified sequences</taxon>
        <taxon>metagenomes</taxon>
        <taxon>ecological metagenomes</taxon>
    </lineage>
</organism>
<protein>
    <recommendedName>
        <fullName evidence="2">dTDP-4-dehydrorhamnose 3,5-epimerase</fullName>
    </recommendedName>
</protein>
<accession>A0A382D376</accession>
<proteinExistence type="predicted"/>
<dbReference type="EMBL" id="UINC01037289">
    <property type="protein sequence ID" value="SVB32559.1"/>
    <property type="molecule type" value="Genomic_DNA"/>
</dbReference>
<dbReference type="PANTHER" id="PTHR21047:SF2">
    <property type="entry name" value="THYMIDINE DIPHOSPHO-4-KETO-RHAMNOSE 3,5-EPIMERASE"/>
    <property type="match status" value="1"/>
</dbReference>
<evidence type="ECO:0000313" key="1">
    <source>
        <dbReference type="EMBL" id="SVB32559.1"/>
    </source>
</evidence>